<keyword evidence="4" id="KW-1185">Reference proteome</keyword>
<name>A0A516GCC7_9MICO</name>
<dbReference type="SUPFAM" id="SSF51182">
    <property type="entry name" value="RmlC-like cupins"/>
    <property type="match status" value="1"/>
</dbReference>
<proteinExistence type="predicted"/>
<accession>A0A516GCC7</accession>
<dbReference type="GO" id="GO:0003677">
    <property type="term" value="F:DNA binding"/>
    <property type="evidence" value="ECO:0007669"/>
    <property type="project" value="UniProtKB-KW"/>
</dbReference>
<evidence type="ECO:0000259" key="2">
    <source>
        <dbReference type="Pfam" id="PF02311"/>
    </source>
</evidence>
<dbReference type="AlphaFoldDB" id="A0A516GCC7"/>
<evidence type="ECO:0000313" key="4">
    <source>
        <dbReference type="Proteomes" id="UP000315395"/>
    </source>
</evidence>
<dbReference type="InterPro" id="IPR003313">
    <property type="entry name" value="AraC-bd"/>
</dbReference>
<feature type="domain" description="AraC-type arabinose-binding/dimerisation" evidence="2">
    <location>
        <begin position="21"/>
        <end position="72"/>
    </location>
</feature>
<gene>
    <name evidence="3" type="ORF">FNH13_13335</name>
</gene>
<evidence type="ECO:0000313" key="3">
    <source>
        <dbReference type="EMBL" id="QDO89186.1"/>
    </source>
</evidence>
<dbReference type="OrthoDB" id="4411894at2"/>
<dbReference type="Pfam" id="PF02311">
    <property type="entry name" value="AraC_binding"/>
    <property type="match status" value="1"/>
</dbReference>
<evidence type="ECO:0000256" key="1">
    <source>
        <dbReference type="ARBA" id="ARBA00023125"/>
    </source>
</evidence>
<organism evidence="3 4">
    <name type="scientific">Ornithinimicrobium ciconiae</name>
    <dbReference type="NCBI Taxonomy" id="2594265"/>
    <lineage>
        <taxon>Bacteria</taxon>
        <taxon>Bacillati</taxon>
        <taxon>Actinomycetota</taxon>
        <taxon>Actinomycetes</taxon>
        <taxon>Micrococcales</taxon>
        <taxon>Ornithinimicrobiaceae</taxon>
        <taxon>Ornithinimicrobium</taxon>
    </lineage>
</organism>
<keyword evidence="1" id="KW-0238">DNA-binding</keyword>
<reference evidence="3 4" key="1">
    <citation type="submission" date="2019-07" db="EMBL/GenBank/DDBJ databases">
        <title>complete genome sequencing of Ornithinimicrobium sp. H23M54.</title>
        <authorList>
            <person name="Bae J.-W."/>
            <person name="Lee S.-Y."/>
        </authorList>
    </citation>
    <scope>NUCLEOTIDE SEQUENCE [LARGE SCALE GENOMIC DNA]</scope>
    <source>
        <strain evidence="3 4">H23M54</strain>
    </source>
</reference>
<dbReference type="Proteomes" id="UP000315395">
    <property type="component" value="Chromosome"/>
</dbReference>
<dbReference type="Gene3D" id="2.60.120.10">
    <property type="entry name" value="Jelly Rolls"/>
    <property type="match status" value="1"/>
</dbReference>
<dbReference type="RefSeq" id="WP_143783862.1">
    <property type="nucleotide sequence ID" value="NZ_CP041616.1"/>
</dbReference>
<dbReference type="InterPro" id="IPR014710">
    <property type="entry name" value="RmlC-like_jellyroll"/>
</dbReference>
<dbReference type="GO" id="GO:0006355">
    <property type="term" value="P:regulation of DNA-templated transcription"/>
    <property type="evidence" value="ECO:0007669"/>
    <property type="project" value="InterPro"/>
</dbReference>
<dbReference type="EMBL" id="CP041616">
    <property type="protein sequence ID" value="QDO89186.1"/>
    <property type="molecule type" value="Genomic_DNA"/>
</dbReference>
<sequence>MRKTVSLAEGAVLVTKRMEGTEGSVFPPHTASRESVLVVMEGTCTITFADAVHELRAGDTFVVPADEVHHVAGVPDFAAVHVMPKDIRFNFIV</sequence>
<protein>
    <submittedName>
        <fullName evidence="3">Cupin domain-containing protein</fullName>
    </submittedName>
</protein>
<dbReference type="KEGG" id="orz:FNH13_13335"/>
<dbReference type="InterPro" id="IPR011051">
    <property type="entry name" value="RmlC_Cupin_sf"/>
</dbReference>